<reference evidence="2 3" key="1">
    <citation type="submission" date="2023-05" db="EMBL/GenBank/DDBJ databases">
        <title>Corynebacterium suedekumii sp. nov. and Corynebacterium breve sp. nov. isolated from raw cow's milk.</title>
        <authorList>
            <person name="Baer M.K."/>
            <person name="Mehl L."/>
            <person name="Hellmuth R."/>
            <person name="Marke G."/>
            <person name="Lipski A."/>
        </authorList>
    </citation>
    <scope>NUCLEOTIDE SEQUENCE [LARGE SCALE GENOMIC DNA]</scope>
    <source>
        <strain evidence="2 3">LM112</strain>
    </source>
</reference>
<gene>
    <name evidence="2" type="ORF">QP029_11165</name>
</gene>
<accession>A0ABY8VL33</accession>
<evidence type="ECO:0000313" key="2">
    <source>
        <dbReference type="EMBL" id="WIM69772.1"/>
    </source>
</evidence>
<evidence type="ECO:0000313" key="3">
    <source>
        <dbReference type="Proteomes" id="UP001238805"/>
    </source>
</evidence>
<protein>
    <submittedName>
        <fullName evidence="2">DUF1990 domain-containing protein</fullName>
    </submittedName>
</protein>
<keyword evidence="3" id="KW-1185">Reference proteome</keyword>
<dbReference type="Pfam" id="PF09348">
    <property type="entry name" value="DUF1990"/>
    <property type="match status" value="1"/>
</dbReference>
<proteinExistence type="predicted"/>
<name>A0ABY8VL33_9CORY</name>
<organism evidence="2 3">
    <name type="scientific">Corynebacterium suedekumii</name>
    <dbReference type="NCBI Taxonomy" id="3049801"/>
    <lineage>
        <taxon>Bacteria</taxon>
        <taxon>Bacillati</taxon>
        <taxon>Actinomycetota</taxon>
        <taxon>Actinomycetes</taxon>
        <taxon>Mycobacteriales</taxon>
        <taxon>Corynebacteriaceae</taxon>
        <taxon>Corynebacterium</taxon>
    </lineage>
</organism>
<dbReference type="EMBL" id="CP126970">
    <property type="protein sequence ID" value="WIM69772.1"/>
    <property type="molecule type" value="Genomic_DNA"/>
</dbReference>
<dbReference type="PANTHER" id="PTHR34202">
    <property type="entry name" value="UPF0548 PROTEIN"/>
    <property type="match status" value="1"/>
</dbReference>
<feature type="domain" description="DUF1990" evidence="1">
    <location>
        <begin position="30"/>
        <end position="160"/>
    </location>
</feature>
<dbReference type="Proteomes" id="UP001238805">
    <property type="component" value="Chromosome"/>
</dbReference>
<dbReference type="PIRSF" id="PIRSF010260">
    <property type="entry name" value="UCP010260"/>
    <property type="match status" value="1"/>
</dbReference>
<dbReference type="InterPro" id="IPR018960">
    <property type="entry name" value="DUF1990"/>
</dbReference>
<dbReference type="InterPro" id="IPR014457">
    <property type="entry name" value="UCP010260"/>
</dbReference>
<evidence type="ECO:0000259" key="1">
    <source>
        <dbReference type="Pfam" id="PF09348"/>
    </source>
</evidence>
<dbReference type="PANTHER" id="PTHR34202:SF1">
    <property type="entry name" value="UPF0548 PROTEIN"/>
    <property type="match status" value="1"/>
</dbReference>
<sequence>MSSLTYPDQLQLATLALADGRAPHEVGIDTSWTITDHAAALGQGPGCLAAASTRLLTWRAHAHAGVRVSREGRLVRLSVGPTLSPCLILHEETTPTRTVLVYGTLPGHVECGEEAFIVSMAENGQVSGRCVAFSRHAWWLARLGAPVARQVQRHVTRRYVDGMRP</sequence>
<dbReference type="RefSeq" id="WP_284874365.1">
    <property type="nucleotide sequence ID" value="NZ_CP126970.1"/>
</dbReference>